<feature type="binding site" evidence="7">
    <location>
        <position position="299"/>
    </location>
    <ligand>
        <name>Mg(2+)</name>
        <dbReference type="ChEBI" id="CHEBI:18420"/>
    </ligand>
</feature>
<dbReference type="PROSITE" id="PS51278">
    <property type="entry name" value="GATASE_TYPE_2"/>
    <property type="match status" value="1"/>
</dbReference>
<comment type="pathway">
    <text evidence="1 7 8">Purine metabolism; IMP biosynthesis via de novo pathway; N(1)-(5-phospho-D-ribosyl)glycinamide from 5-phospho-alpha-D-ribose 1-diphosphate: step 1/2.</text>
</comment>
<dbReference type="RefSeq" id="WP_349220358.1">
    <property type="nucleotide sequence ID" value="NZ_JBBMFD010000021.1"/>
</dbReference>
<feature type="binding site" evidence="7">
    <location>
        <position position="449"/>
    </location>
    <ligand>
        <name>[4Fe-4S] cluster</name>
        <dbReference type="ChEBI" id="CHEBI:49883"/>
    </ligand>
</feature>
<dbReference type="InterPro" id="IPR005854">
    <property type="entry name" value="PurF"/>
</dbReference>
<dbReference type="Gene3D" id="3.40.50.2020">
    <property type="match status" value="1"/>
</dbReference>
<keyword evidence="7" id="KW-0411">Iron-sulfur</keyword>
<feature type="binding site" evidence="7">
    <location>
        <position position="362"/>
    </location>
    <ligand>
        <name>Mg(2+)</name>
        <dbReference type="ChEBI" id="CHEBI:18420"/>
    </ligand>
</feature>
<feature type="binding site" evidence="7">
    <location>
        <position position="361"/>
    </location>
    <ligand>
        <name>Mg(2+)</name>
        <dbReference type="ChEBI" id="CHEBI:18420"/>
    </ligand>
</feature>
<dbReference type="Gene3D" id="3.60.20.10">
    <property type="entry name" value="Glutamine Phosphoribosylpyrophosphate, subunit 1, domain 1"/>
    <property type="match status" value="1"/>
</dbReference>
<name>A0ABV1E1V9_9FIRM</name>
<gene>
    <name evidence="7 10" type="primary">purF</name>
    <name evidence="10" type="ORF">WMO26_10690</name>
</gene>
<dbReference type="InterPro" id="IPR029057">
    <property type="entry name" value="PRTase-like"/>
</dbReference>
<keyword evidence="11" id="KW-1185">Reference proteome</keyword>
<dbReference type="CDD" id="cd00715">
    <property type="entry name" value="GPATase_N"/>
    <property type="match status" value="1"/>
</dbReference>
<reference evidence="10 11" key="1">
    <citation type="submission" date="2024-03" db="EMBL/GenBank/DDBJ databases">
        <title>Human intestinal bacterial collection.</title>
        <authorList>
            <person name="Pauvert C."/>
            <person name="Hitch T.C.A."/>
            <person name="Clavel T."/>
        </authorList>
    </citation>
    <scope>NUCLEOTIDE SEQUENCE [LARGE SCALE GENOMIC DNA]</scope>
    <source>
        <strain evidence="10 11">CLA-JM-H44</strain>
    </source>
</reference>
<dbReference type="PIRSF" id="PIRSF000485">
    <property type="entry name" value="Amd_phspho_trans"/>
    <property type="match status" value="1"/>
</dbReference>
<comment type="caution">
    <text evidence="10">The sequence shown here is derived from an EMBL/GenBank/DDBJ whole genome shotgun (WGS) entry which is preliminary data.</text>
</comment>
<evidence type="ECO:0000256" key="7">
    <source>
        <dbReference type="HAMAP-Rule" id="MF_01931"/>
    </source>
</evidence>
<dbReference type="HAMAP" id="MF_01931">
    <property type="entry name" value="PurF"/>
    <property type="match status" value="1"/>
</dbReference>
<comment type="catalytic activity">
    <reaction evidence="7 8">
        <text>5-phospho-beta-D-ribosylamine + L-glutamate + diphosphate = 5-phospho-alpha-D-ribose 1-diphosphate + L-glutamine + H2O</text>
        <dbReference type="Rhea" id="RHEA:14905"/>
        <dbReference type="ChEBI" id="CHEBI:15377"/>
        <dbReference type="ChEBI" id="CHEBI:29985"/>
        <dbReference type="ChEBI" id="CHEBI:33019"/>
        <dbReference type="ChEBI" id="CHEBI:58017"/>
        <dbReference type="ChEBI" id="CHEBI:58359"/>
        <dbReference type="ChEBI" id="CHEBI:58681"/>
        <dbReference type="EC" id="2.4.2.14"/>
    </reaction>
</comment>
<evidence type="ECO:0000256" key="3">
    <source>
        <dbReference type="ARBA" id="ARBA00022676"/>
    </source>
</evidence>
<evidence type="ECO:0000256" key="1">
    <source>
        <dbReference type="ARBA" id="ARBA00005209"/>
    </source>
</evidence>
<keyword evidence="5 7" id="KW-0658">Purine biosynthesis</keyword>
<evidence type="ECO:0000256" key="6">
    <source>
        <dbReference type="ARBA" id="ARBA00022962"/>
    </source>
</evidence>
<dbReference type="Pfam" id="PF13537">
    <property type="entry name" value="GATase_7"/>
    <property type="match status" value="1"/>
</dbReference>
<comment type="similarity">
    <text evidence="2 7 8">In the C-terminal section; belongs to the purine/pyrimidine phosphoribosyltransferase family.</text>
</comment>
<dbReference type="InterPro" id="IPR029055">
    <property type="entry name" value="Ntn_hydrolases_N"/>
</dbReference>
<dbReference type="PANTHER" id="PTHR11907">
    <property type="entry name" value="AMIDOPHOSPHORIBOSYLTRANSFERASE"/>
    <property type="match status" value="1"/>
</dbReference>
<evidence type="ECO:0000256" key="8">
    <source>
        <dbReference type="PIRNR" id="PIRNR000485"/>
    </source>
</evidence>
<feature type="binding site" evidence="7">
    <location>
        <position position="452"/>
    </location>
    <ligand>
        <name>[4Fe-4S] cluster</name>
        <dbReference type="ChEBI" id="CHEBI:49883"/>
    </ligand>
</feature>
<evidence type="ECO:0000256" key="2">
    <source>
        <dbReference type="ARBA" id="ARBA00010138"/>
    </source>
</evidence>
<dbReference type="GO" id="GO:0004044">
    <property type="term" value="F:amidophosphoribosyltransferase activity"/>
    <property type="evidence" value="ECO:0007669"/>
    <property type="project" value="UniProtKB-EC"/>
</dbReference>
<dbReference type="InterPro" id="IPR017932">
    <property type="entry name" value="GATase_2_dom"/>
</dbReference>
<keyword evidence="3 7" id="KW-0328">Glycosyltransferase</keyword>
<dbReference type="NCBIfam" id="TIGR01134">
    <property type="entry name" value="purF"/>
    <property type="match status" value="1"/>
</dbReference>
<comment type="cofactor">
    <cofactor evidence="7">
        <name>Mg(2+)</name>
        <dbReference type="ChEBI" id="CHEBI:18420"/>
    </cofactor>
    <text evidence="7">Binds 1 Mg(2+) ion per subunit.</text>
</comment>
<keyword evidence="7" id="KW-0408">Iron</keyword>
<dbReference type="CDD" id="cd06223">
    <property type="entry name" value="PRTases_typeI"/>
    <property type="match status" value="1"/>
</dbReference>
<proteinExistence type="inferred from homology"/>
<protein>
    <recommendedName>
        <fullName evidence="7">Amidophosphoribosyltransferase</fullName>
        <shortName evidence="7">ATase</shortName>
        <ecNumber evidence="7">2.4.2.14</ecNumber>
    </recommendedName>
    <alternativeName>
        <fullName evidence="7">Glutamine phosphoribosylpyrophosphate amidotransferase</fullName>
        <shortName evidence="7">GPATase</shortName>
    </alternativeName>
</protein>
<dbReference type="InterPro" id="IPR000836">
    <property type="entry name" value="PRTase_dom"/>
</dbReference>
<evidence type="ECO:0000259" key="9">
    <source>
        <dbReference type="PROSITE" id="PS51278"/>
    </source>
</evidence>
<keyword evidence="7" id="KW-0479">Metal-binding</keyword>
<keyword evidence="7" id="KW-0460">Magnesium</keyword>
<keyword evidence="7" id="KW-0004">4Fe-4S</keyword>
<evidence type="ECO:0000313" key="11">
    <source>
        <dbReference type="Proteomes" id="UP001489509"/>
    </source>
</evidence>
<evidence type="ECO:0000256" key="5">
    <source>
        <dbReference type="ARBA" id="ARBA00022755"/>
    </source>
</evidence>
<feature type="domain" description="Glutamine amidotransferase type-2" evidence="9">
    <location>
        <begin position="14"/>
        <end position="236"/>
    </location>
</feature>
<keyword evidence="4 7" id="KW-0808">Transferase</keyword>
<feature type="binding site" evidence="7">
    <location>
        <position position="398"/>
    </location>
    <ligand>
        <name>[4Fe-4S] cluster</name>
        <dbReference type="ChEBI" id="CHEBI:49883"/>
    </ligand>
</feature>
<comment type="cofactor">
    <cofactor evidence="7">
        <name>[4Fe-4S] cluster</name>
        <dbReference type="ChEBI" id="CHEBI:49883"/>
    </cofactor>
    <text evidence="7">Binds 1 [4Fe-4S] cluster per subunit.</text>
</comment>
<dbReference type="InterPro" id="IPR035584">
    <property type="entry name" value="PurF_N"/>
</dbReference>
<keyword evidence="6 7" id="KW-0315">Glutamine amidotransferase</keyword>
<comment type="function">
    <text evidence="7">Catalyzes the formation of phosphoribosylamine from phosphoribosylpyrophosphate (PRPP) and glutamine.</text>
</comment>
<evidence type="ECO:0000256" key="4">
    <source>
        <dbReference type="ARBA" id="ARBA00022679"/>
    </source>
</evidence>
<sequence length="472" mass="52023">MTKPMPFDGLHEECGVFGVYGCEDGETAYHIYRGLFALQHRGQESCGIAVNDRGVIASHKDMGLVNEVFSPQVLEGLPGQMGIGHVRYSTTGGSFRENAQPLVLRYIKGSLAIAHNGNLINTVDLRRELEVKGSIFQTTIDSEVIAYLIARERIHCKSVEEAVRRTMMRIKGAYSMLVMSPSKLIAARDPQGFRPLVIGRLGEGYVFASETCALDAVGAEYIRDVQPGEIVLAGKEGLTSITDFCGQKHAHCIFEYIYFARPDSQIDGLSIYEARQEAGRMLARQHPVEADLVIGVPESGIDAAIGYSQESGIPYGKGFVKNNYVGRTFIQPAQGQRENSVRLKLNVLATAVKGKRVVMLDDSIVRGTTAARIVKMLKDAGATEVHVRISSPPFRWPCYFGTDVPERSQLSAVRYSVEEIRRQLHADSLGYLDLSTLGEMLCGQNLSYCDACFSGRYPITPPKELLQLDQKC</sequence>
<evidence type="ECO:0000313" key="10">
    <source>
        <dbReference type="EMBL" id="MEQ2441293.1"/>
    </source>
</evidence>
<dbReference type="SUPFAM" id="SSF53271">
    <property type="entry name" value="PRTase-like"/>
    <property type="match status" value="1"/>
</dbReference>
<dbReference type="Proteomes" id="UP001489509">
    <property type="component" value="Unassembled WGS sequence"/>
</dbReference>
<dbReference type="EMBL" id="JBBMFD010000021">
    <property type="protein sequence ID" value="MEQ2441293.1"/>
    <property type="molecule type" value="Genomic_DNA"/>
</dbReference>
<feature type="active site" description="Nucleophile" evidence="7">
    <location>
        <position position="14"/>
    </location>
</feature>
<dbReference type="EC" id="2.4.2.14" evidence="7"/>
<feature type="binding site" evidence="7">
    <location>
        <position position="252"/>
    </location>
    <ligand>
        <name>[4Fe-4S] cluster</name>
        <dbReference type="ChEBI" id="CHEBI:49883"/>
    </ligand>
</feature>
<dbReference type="SUPFAM" id="SSF56235">
    <property type="entry name" value="N-terminal nucleophile aminohydrolases (Ntn hydrolases)"/>
    <property type="match status" value="1"/>
</dbReference>
<accession>A0ABV1E1V9</accession>
<organism evidence="10 11">
    <name type="scientific">Solibaculum intestinale</name>
    <dbReference type="NCBI Taxonomy" id="3133165"/>
    <lineage>
        <taxon>Bacteria</taxon>
        <taxon>Bacillati</taxon>
        <taxon>Bacillota</taxon>
        <taxon>Clostridia</taxon>
        <taxon>Eubacteriales</taxon>
        <taxon>Oscillospiraceae</taxon>
        <taxon>Solibaculum</taxon>
    </lineage>
</organism>